<evidence type="ECO:0000313" key="2">
    <source>
        <dbReference type="Proteomes" id="UP001597156"/>
    </source>
</evidence>
<dbReference type="Gene3D" id="2.160.20.80">
    <property type="entry name" value="E3 ubiquitin-protein ligase SopA"/>
    <property type="match status" value="1"/>
</dbReference>
<organism evidence="1 2">
    <name type="scientific">Lentilactobacillus raoultii</name>
    <dbReference type="NCBI Taxonomy" id="1987503"/>
    <lineage>
        <taxon>Bacteria</taxon>
        <taxon>Bacillati</taxon>
        <taxon>Bacillota</taxon>
        <taxon>Bacilli</taxon>
        <taxon>Lactobacillales</taxon>
        <taxon>Lactobacillaceae</taxon>
        <taxon>Lentilactobacillus</taxon>
    </lineage>
</organism>
<dbReference type="InterPro" id="IPR052949">
    <property type="entry name" value="PA_immunity-related"/>
</dbReference>
<name>A0ABW3PM94_9LACO</name>
<reference evidence="2" key="1">
    <citation type="journal article" date="2019" name="Int. J. Syst. Evol. Microbiol.">
        <title>The Global Catalogue of Microorganisms (GCM) 10K type strain sequencing project: providing services to taxonomists for standard genome sequencing and annotation.</title>
        <authorList>
            <consortium name="The Broad Institute Genomics Platform"/>
            <consortium name="The Broad Institute Genome Sequencing Center for Infectious Disease"/>
            <person name="Wu L."/>
            <person name="Ma J."/>
        </authorList>
    </citation>
    <scope>NUCLEOTIDE SEQUENCE [LARGE SCALE GENOMIC DNA]</scope>
    <source>
        <strain evidence="2">CCUG 71848</strain>
    </source>
</reference>
<dbReference type="Pfam" id="PF00805">
    <property type="entry name" value="Pentapeptide"/>
    <property type="match status" value="1"/>
</dbReference>
<dbReference type="PANTHER" id="PTHR42999:SF1">
    <property type="entry name" value="PENTAPEPTIDE REPEAT-CONTAINING PROTEIN"/>
    <property type="match status" value="1"/>
</dbReference>
<dbReference type="Proteomes" id="UP001597156">
    <property type="component" value="Unassembled WGS sequence"/>
</dbReference>
<proteinExistence type="predicted"/>
<dbReference type="EMBL" id="JBHTLH010000044">
    <property type="protein sequence ID" value="MFD1126442.1"/>
    <property type="molecule type" value="Genomic_DNA"/>
</dbReference>
<dbReference type="PANTHER" id="PTHR42999">
    <property type="entry name" value="ANTIBIOTIC RESISTANCE PROTEIN MCBG"/>
    <property type="match status" value="1"/>
</dbReference>
<dbReference type="Pfam" id="PF13599">
    <property type="entry name" value="Pentapeptide_4"/>
    <property type="match status" value="1"/>
</dbReference>
<dbReference type="InterPro" id="IPR001646">
    <property type="entry name" value="5peptide_repeat"/>
</dbReference>
<sequence>MITIRKQTLGLDDVEVDHDYVDCTFRVSNQPIRISDVTFDHCQFEQTNFDQSDWNFVVFKGCQFLNASFHQSYFSNSQFIGSQLMGADFSVGTKLTNVSVTDTNLRYANFSESTMVKVHFNQVNLQETAFQAVTLKKGLVFSQCNLDQSDFLDTKLKGIDLSQSRFETLTVSPELIRGLIINPWQARSLIGLLGVVVKDD</sequence>
<accession>A0ABW3PM94</accession>
<dbReference type="SUPFAM" id="SSF141571">
    <property type="entry name" value="Pentapeptide repeat-like"/>
    <property type="match status" value="1"/>
</dbReference>
<dbReference type="RefSeq" id="WP_121978665.1">
    <property type="nucleotide sequence ID" value="NZ_JBHTLH010000044.1"/>
</dbReference>
<gene>
    <name evidence="1" type="ORF">ACFQ22_13945</name>
</gene>
<comment type="caution">
    <text evidence="1">The sequence shown here is derived from an EMBL/GenBank/DDBJ whole genome shotgun (WGS) entry which is preliminary data.</text>
</comment>
<protein>
    <submittedName>
        <fullName evidence="1">Pentapeptide repeat-containing protein</fullName>
    </submittedName>
</protein>
<evidence type="ECO:0000313" key="1">
    <source>
        <dbReference type="EMBL" id="MFD1126442.1"/>
    </source>
</evidence>
<keyword evidence="2" id="KW-1185">Reference proteome</keyword>